<protein>
    <submittedName>
        <fullName evidence="2">Uncharacterized protein</fullName>
    </submittedName>
</protein>
<evidence type="ECO:0000256" key="1">
    <source>
        <dbReference type="SAM" id="MobiDB-lite"/>
    </source>
</evidence>
<name>A0A974H6P7_XENLA</name>
<evidence type="ECO:0000313" key="2">
    <source>
        <dbReference type="EMBL" id="OCT66797.1"/>
    </source>
</evidence>
<dbReference type="Proteomes" id="UP000694892">
    <property type="component" value="Chromosome 8L"/>
</dbReference>
<dbReference type="AlphaFoldDB" id="A0A974H6P7"/>
<feature type="compositionally biased region" description="Basic and acidic residues" evidence="1">
    <location>
        <begin position="257"/>
        <end position="278"/>
    </location>
</feature>
<feature type="compositionally biased region" description="Polar residues" evidence="1">
    <location>
        <begin position="188"/>
        <end position="199"/>
    </location>
</feature>
<organism evidence="2 3">
    <name type="scientific">Xenopus laevis</name>
    <name type="common">African clawed frog</name>
    <dbReference type="NCBI Taxonomy" id="8355"/>
    <lineage>
        <taxon>Eukaryota</taxon>
        <taxon>Metazoa</taxon>
        <taxon>Chordata</taxon>
        <taxon>Craniata</taxon>
        <taxon>Vertebrata</taxon>
        <taxon>Euteleostomi</taxon>
        <taxon>Amphibia</taxon>
        <taxon>Batrachia</taxon>
        <taxon>Anura</taxon>
        <taxon>Pipoidea</taxon>
        <taxon>Pipidae</taxon>
        <taxon>Xenopodinae</taxon>
        <taxon>Xenopus</taxon>
        <taxon>Xenopus</taxon>
    </lineage>
</organism>
<proteinExistence type="predicted"/>
<feature type="compositionally biased region" description="Basic and acidic residues" evidence="1">
    <location>
        <begin position="233"/>
        <end position="244"/>
    </location>
</feature>
<evidence type="ECO:0000313" key="3">
    <source>
        <dbReference type="Proteomes" id="UP000694892"/>
    </source>
</evidence>
<gene>
    <name evidence="2" type="ORF">XELAEV_18038081mg</name>
</gene>
<sequence>MSQEGQHTDTQRTTNTFAYSDAEIADVIAQADTTLSFFGTSSDKEFYNQLHNLSRKELNLTSHSSTLVEYIKTKRIPRGLRVNLTPLGCINNKDFLAKWEGIWNKASLDAMVLTVEYLQPEIVKNKQEIATLKNSIKQSMQNQAEYERIIKDIHTSIERLKRDTVARKLKKFERDTRDYTSGIVYSWQGGSPRQQTRCNNFGLPRHRPEAGAPQQHYARRTPPPPRSTDSDSDERFSSESERGTHSYRGSQRPFLGEQRKQNWREPDWRGTRGAHEESVAGGYLPRKSQHRPVQRQFYLLNEVKNLVINLSDYTLTATELSILKKGLGFIPTHNTDLFGWKIDFYKFVIRLKLKMCFMHKDCDPPREVAHKSETLRNKSDFLPDITSQNLEIFENIVLHEVKNLWEKKSKKMFSTKYNINKAERDALKKLESNTQIIIKKSR</sequence>
<dbReference type="EMBL" id="CM004480">
    <property type="protein sequence ID" value="OCT66797.1"/>
    <property type="molecule type" value="Genomic_DNA"/>
</dbReference>
<reference evidence="3" key="1">
    <citation type="journal article" date="2016" name="Nature">
        <title>Genome evolution in the allotetraploid frog Xenopus laevis.</title>
        <authorList>
            <person name="Session A.M."/>
            <person name="Uno Y."/>
            <person name="Kwon T."/>
            <person name="Chapman J.A."/>
            <person name="Toyoda A."/>
            <person name="Takahashi S."/>
            <person name="Fukui A."/>
            <person name="Hikosaka A."/>
            <person name="Suzuki A."/>
            <person name="Kondo M."/>
            <person name="van Heeringen S.J."/>
            <person name="Quigley I."/>
            <person name="Heinz S."/>
            <person name="Ogino H."/>
            <person name="Ochi H."/>
            <person name="Hellsten U."/>
            <person name="Lyons J.B."/>
            <person name="Simakov O."/>
            <person name="Putnam N."/>
            <person name="Stites J."/>
            <person name="Kuroki Y."/>
            <person name="Tanaka T."/>
            <person name="Michiue T."/>
            <person name="Watanabe M."/>
            <person name="Bogdanovic O."/>
            <person name="Lister R."/>
            <person name="Georgiou G."/>
            <person name="Paranjpe S.S."/>
            <person name="van Kruijsbergen I."/>
            <person name="Shu S."/>
            <person name="Carlson J."/>
            <person name="Kinoshita T."/>
            <person name="Ohta Y."/>
            <person name="Mawaribuchi S."/>
            <person name="Jenkins J."/>
            <person name="Grimwood J."/>
            <person name="Schmutz J."/>
            <person name="Mitros T."/>
            <person name="Mozaffari S.V."/>
            <person name="Suzuki Y."/>
            <person name="Haramoto Y."/>
            <person name="Yamamoto T.S."/>
            <person name="Takagi C."/>
            <person name="Heald R."/>
            <person name="Miller K."/>
            <person name="Haudenschild C."/>
            <person name="Kitzman J."/>
            <person name="Nakayama T."/>
            <person name="Izutsu Y."/>
            <person name="Robert J."/>
            <person name="Fortriede J."/>
            <person name="Burns K."/>
            <person name="Lotay V."/>
            <person name="Karimi K."/>
            <person name="Yasuoka Y."/>
            <person name="Dichmann D.S."/>
            <person name="Flajnik M.F."/>
            <person name="Houston D.W."/>
            <person name="Shendure J."/>
            <person name="DuPasquier L."/>
            <person name="Vize P.D."/>
            <person name="Zorn A.M."/>
            <person name="Ito M."/>
            <person name="Marcotte E.M."/>
            <person name="Wallingford J.B."/>
            <person name="Ito Y."/>
            <person name="Asashima M."/>
            <person name="Ueno N."/>
            <person name="Matsuda Y."/>
            <person name="Veenstra G.J."/>
            <person name="Fujiyama A."/>
            <person name="Harland R.M."/>
            <person name="Taira M."/>
            <person name="Rokhsar D.S."/>
        </authorList>
    </citation>
    <scope>NUCLEOTIDE SEQUENCE [LARGE SCALE GENOMIC DNA]</scope>
    <source>
        <strain evidence="3">J</strain>
    </source>
</reference>
<feature type="region of interest" description="Disordered" evidence="1">
    <location>
        <begin position="183"/>
        <end position="286"/>
    </location>
</feature>
<accession>A0A974H6P7</accession>